<feature type="domain" description="GH18" evidence="6">
    <location>
        <begin position="1"/>
        <end position="226"/>
    </location>
</feature>
<dbReference type="SMART" id="SM00636">
    <property type="entry name" value="Glyco_18"/>
    <property type="match status" value="1"/>
</dbReference>
<dbReference type="OMA" id="MFCINAN"/>
<dbReference type="FunFam" id="3.10.50.10:FF:000003">
    <property type="entry name" value="Class V chitinase CHIT5b"/>
    <property type="match status" value="1"/>
</dbReference>
<dbReference type="PANTHER" id="PTHR11177">
    <property type="entry name" value="CHITINASE"/>
    <property type="match status" value="1"/>
</dbReference>
<dbReference type="Gene3D" id="3.20.20.80">
    <property type="entry name" value="Glycosidases"/>
    <property type="match status" value="1"/>
</dbReference>
<dbReference type="GO" id="GO:0008061">
    <property type="term" value="F:chitin binding"/>
    <property type="evidence" value="ECO:0007669"/>
    <property type="project" value="InterPro"/>
</dbReference>
<evidence type="ECO:0000256" key="5">
    <source>
        <dbReference type="ARBA" id="ARBA00023295"/>
    </source>
</evidence>
<dbReference type="InterPro" id="IPR001223">
    <property type="entry name" value="Glyco_hydro18_cat"/>
</dbReference>
<dbReference type="AlphaFoldDB" id="A0A151RUT7"/>
<keyword evidence="8" id="KW-1185">Reference proteome</keyword>
<dbReference type="GO" id="GO:0004568">
    <property type="term" value="F:chitinase activity"/>
    <property type="evidence" value="ECO:0007669"/>
    <property type="project" value="TreeGrafter"/>
</dbReference>
<dbReference type="Proteomes" id="UP000075243">
    <property type="component" value="Unassembled WGS sequence"/>
</dbReference>
<evidence type="ECO:0000256" key="3">
    <source>
        <dbReference type="ARBA" id="ARBA00022801"/>
    </source>
</evidence>
<evidence type="ECO:0000259" key="6">
    <source>
        <dbReference type="PROSITE" id="PS51910"/>
    </source>
</evidence>
<organism evidence="7 8">
    <name type="scientific">Cajanus cajan</name>
    <name type="common">Pigeon pea</name>
    <name type="synonym">Cajanus indicus</name>
    <dbReference type="NCBI Taxonomy" id="3821"/>
    <lineage>
        <taxon>Eukaryota</taxon>
        <taxon>Viridiplantae</taxon>
        <taxon>Streptophyta</taxon>
        <taxon>Embryophyta</taxon>
        <taxon>Tracheophyta</taxon>
        <taxon>Spermatophyta</taxon>
        <taxon>Magnoliopsida</taxon>
        <taxon>eudicotyledons</taxon>
        <taxon>Gunneridae</taxon>
        <taxon>Pentapetalae</taxon>
        <taxon>rosids</taxon>
        <taxon>fabids</taxon>
        <taxon>Fabales</taxon>
        <taxon>Fabaceae</taxon>
        <taxon>Papilionoideae</taxon>
        <taxon>50 kb inversion clade</taxon>
        <taxon>NPAAA clade</taxon>
        <taxon>indigoferoid/millettioid clade</taxon>
        <taxon>Phaseoleae</taxon>
        <taxon>Cajanus</taxon>
    </lineage>
</organism>
<keyword evidence="5" id="KW-0326">Glycosidase</keyword>
<evidence type="ECO:0000313" key="8">
    <source>
        <dbReference type="Proteomes" id="UP000075243"/>
    </source>
</evidence>
<evidence type="ECO:0000313" key="7">
    <source>
        <dbReference type="EMBL" id="KYP46289.1"/>
    </source>
</evidence>
<accession>A0A151RUT7</accession>
<dbReference type="InterPro" id="IPR050314">
    <property type="entry name" value="Glycosyl_Hydrlase_18"/>
</dbReference>
<sequence>MSDMGKLFAEWRAAISAEAAATGRKPLLLTAAVYFAVDYFVSETTSLRYPVGSMNDNLDWVNVMSYDLKGPWSNRTGPPAGLFDPKSNGSVGFGLRSWIQGGVSPNKVVMGLPLYGRTWQLRDPNVHGIGAPVVGPGPGLDGAMALFQVLEFNNQTGASIVYDKETASVYSYSGSYWVGYDDSVTVAVKVGFAQALSLRGYFFWAAGLDTDDWKISTQALNSWMFCINANGGVN</sequence>
<comment type="similarity">
    <text evidence="1">Belongs to the glycosyl hydrolase 18 family. Chitinase class V subfamily.</text>
</comment>
<keyword evidence="4" id="KW-0325">Glycoprotein</keyword>
<dbReference type="Gramene" id="C.cajan_29912.t">
    <property type="protein sequence ID" value="C.cajan_29912.t"/>
    <property type="gene ID" value="C.cajan_29912"/>
</dbReference>
<evidence type="ECO:0000256" key="4">
    <source>
        <dbReference type="ARBA" id="ARBA00023180"/>
    </source>
</evidence>
<dbReference type="SUPFAM" id="SSF54556">
    <property type="entry name" value="Chitinase insertion domain"/>
    <property type="match status" value="1"/>
</dbReference>
<dbReference type="InterPro" id="IPR017853">
    <property type="entry name" value="GH"/>
</dbReference>
<evidence type="ECO:0000256" key="2">
    <source>
        <dbReference type="ARBA" id="ARBA00022729"/>
    </source>
</evidence>
<reference evidence="7" key="1">
    <citation type="journal article" date="2012" name="Nat. Biotechnol.">
        <title>Draft genome sequence of pigeonpea (Cajanus cajan), an orphan legume crop of resource-poor farmers.</title>
        <authorList>
            <person name="Varshney R.K."/>
            <person name="Chen W."/>
            <person name="Li Y."/>
            <person name="Bharti A.K."/>
            <person name="Saxena R.K."/>
            <person name="Schlueter J.A."/>
            <person name="Donoghue M.T."/>
            <person name="Azam S."/>
            <person name="Fan G."/>
            <person name="Whaley A.M."/>
            <person name="Farmer A.D."/>
            <person name="Sheridan J."/>
            <person name="Iwata A."/>
            <person name="Tuteja R."/>
            <person name="Penmetsa R.V."/>
            <person name="Wu W."/>
            <person name="Upadhyaya H.D."/>
            <person name="Yang S.P."/>
            <person name="Shah T."/>
            <person name="Saxena K.B."/>
            <person name="Michael T."/>
            <person name="McCombie W.R."/>
            <person name="Yang B."/>
            <person name="Zhang G."/>
            <person name="Yang H."/>
            <person name="Wang J."/>
            <person name="Spillane C."/>
            <person name="Cook D.R."/>
            <person name="May G.D."/>
            <person name="Xu X."/>
            <person name="Jackson S.A."/>
        </authorList>
    </citation>
    <scope>NUCLEOTIDE SEQUENCE [LARGE SCALE GENOMIC DNA]</scope>
</reference>
<dbReference type="SUPFAM" id="SSF51445">
    <property type="entry name" value="(Trans)glycosidases"/>
    <property type="match status" value="1"/>
</dbReference>
<keyword evidence="2" id="KW-0732">Signal</keyword>
<dbReference type="PROSITE" id="PS51910">
    <property type="entry name" value="GH18_2"/>
    <property type="match status" value="1"/>
</dbReference>
<dbReference type="GO" id="GO:0005576">
    <property type="term" value="C:extracellular region"/>
    <property type="evidence" value="ECO:0007669"/>
    <property type="project" value="TreeGrafter"/>
</dbReference>
<dbReference type="InterPro" id="IPR011583">
    <property type="entry name" value="Chitinase_II/V-like_cat"/>
</dbReference>
<dbReference type="Pfam" id="PF00704">
    <property type="entry name" value="Glyco_hydro_18"/>
    <property type="match status" value="1"/>
</dbReference>
<dbReference type="InterPro" id="IPR029070">
    <property type="entry name" value="Chitinase_insertion_sf"/>
</dbReference>
<protein>
    <submittedName>
        <fullName evidence="7">Chitinase 3</fullName>
    </submittedName>
</protein>
<gene>
    <name evidence="7" type="ORF">KK1_032166</name>
</gene>
<proteinExistence type="inferred from homology"/>
<evidence type="ECO:0000256" key="1">
    <source>
        <dbReference type="ARBA" id="ARBA00008682"/>
    </source>
</evidence>
<name>A0A151RUT7_CAJCA</name>
<dbReference type="PANTHER" id="PTHR11177:SF396">
    <property type="entry name" value="NOD FACTOR HYDROLASE PROTEIN 1"/>
    <property type="match status" value="1"/>
</dbReference>
<dbReference type="GO" id="GO:0005975">
    <property type="term" value="P:carbohydrate metabolic process"/>
    <property type="evidence" value="ECO:0007669"/>
    <property type="project" value="InterPro"/>
</dbReference>
<dbReference type="GO" id="GO:0006032">
    <property type="term" value="P:chitin catabolic process"/>
    <property type="evidence" value="ECO:0007669"/>
    <property type="project" value="TreeGrafter"/>
</dbReference>
<dbReference type="EMBL" id="KQ483563">
    <property type="protein sequence ID" value="KYP46289.1"/>
    <property type="molecule type" value="Genomic_DNA"/>
</dbReference>
<keyword evidence="3" id="KW-0378">Hydrolase</keyword>
<dbReference type="Gene3D" id="3.10.50.10">
    <property type="match status" value="1"/>
</dbReference>
<dbReference type="STRING" id="3821.A0A151RUT7"/>